<gene>
    <name evidence="1" type="ORF">CesoFtcFv8_015414</name>
</gene>
<protein>
    <submittedName>
        <fullName evidence="1">Uncharacterized protein</fullName>
    </submittedName>
</protein>
<dbReference type="Proteomes" id="UP001335648">
    <property type="component" value="Unassembled WGS sequence"/>
</dbReference>
<sequence>MSATSMMILKQQPLFSSLWEYALQFLPSLVWYFGVFEREERAKERVSKIQLMILCRSSCSHLRFNKTSNSYNQMGRLFKRLLRPIITF</sequence>
<comment type="caution">
    <text evidence="1">The sequence shown here is derived from an EMBL/GenBank/DDBJ whole genome shotgun (WGS) entry which is preliminary data.</text>
</comment>
<proteinExistence type="predicted"/>
<evidence type="ECO:0000313" key="2">
    <source>
        <dbReference type="Proteomes" id="UP001335648"/>
    </source>
</evidence>
<organism evidence="1 2">
    <name type="scientific">Champsocephalus esox</name>
    <name type="common">pike icefish</name>
    <dbReference type="NCBI Taxonomy" id="159716"/>
    <lineage>
        <taxon>Eukaryota</taxon>
        <taxon>Metazoa</taxon>
        <taxon>Chordata</taxon>
        <taxon>Craniata</taxon>
        <taxon>Vertebrata</taxon>
        <taxon>Euteleostomi</taxon>
        <taxon>Actinopterygii</taxon>
        <taxon>Neopterygii</taxon>
        <taxon>Teleostei</taxon>
        <taxon>Neoteleostei</taxon>
        <taxon>Acanthomorphata</taxon>
        <taxon>Eupercaria</taxon>
        <taxon>Perciformes</taxon>
        <taxon>Notothenioidei</taxon>
        <taxon>Channichthyidae</taxon>
        <taxon>Champsocephalus</taxon>
    </lineage>
</organism>
<dbReference type="EMBL" id="JAULUE010002057">
    <property type="protein sequence ID" value="KAK5889406.1"/>
    <property type="molecule type" value="Genomic_DNA"/>
</dbReference>
<reference evidence="1 2" key="1">
    <citation type="journal article" date="2023" name="Mol. Biol. Evol.">
        <title>Genomics of Secondarily Temperate Adaptation in the Only Non-Antarctic Icefish.</title>
        <authorList>
            <person name="Rivera-Colon A.G."/>
            <person name="Rayamajhi N."/>
            <person name="Minhas B.F."/>
            <person name="Madrigal G."/>
            <person name="Bilyk K.T."/>
            <person name="Yoon V."/>
            <person name="Hune M."/>
            <person name="Gregory S."/>
            <person name="Cheng C.H.C."/>
            <person name="Catchen J.M."/>
        </authorList>
    </citation>
    <scope>NUCLEOTIDE SEQUENCE [LARGE SCALE GENOMIC DNA]</scope>
    <source>
        <strain evidence="1">JC2023a</strain>
    </source>
</reference>
<dbReference type="AlphaFoldDB" id="A0AAN8BQ90"/>
<evidence type="ECO:0000313" key="1">
    <source>
        <dbReference type="EMBL" id="KAK5889406.1"/>
    </source>
</evidence>
<keyword evidence="2" id="KW-1185">Reference proteome</keyword>
<accession>A0AAN8BQ90</accession>
<name>A0AAN8BQ90_9TELE</name>